<comment type="catalytic activity">
    <reaction evidence="1 5">
        <text>a uridine in RNA = a pseudouridine in RNA</text>
        <dbReference type="Rhea" id="RHEA:48348"/>
        <dbReference type="Rhea" id="RHEA-COMP:12068"/>
        <dbReference type="Rhea" id="RHEA-COMP:12069"/>
        <dbReference type="ChEBI" id="CHEBI:65314"/>
        <dbReference type="ChEBI" id="CHEBI:65315"/>
    </reaction>
</comment>
<dbReference type="PROSITE" id="PS50889">
    <property type="entry name" value="S4"/>
    <property type="match status" value="1"/>
</dbReference>
<evidence type="ECO:0000313" key="7">
    <source>
        <dbReference type="EMBL" id="MDG0846390.1"/>
    </source>
</evidence>
<dbReference type="InterPro" id="IPR050188">
    <property type="entry name" value="RluA_PseudoU_synthase"/>
</dbReference>
<dbReference type="EC" id="5.4.99.-" evidence="5"/>
<gene>
    <name evidence="7" type="ORF">M4L89_09160</name>
</gene>
<dbReference type="Proteomes" id="UP001152422">
    <property type="component" value="Unassembled WGS sequence"/>
</dbReference>
<dbReference type="InterPro" id="IPR020103">
    <property type="entry name" value="PsdUridine_synth_cat_dom_sf"/>
</dbReference>
<dbReference type="GO" id="GO:0140098">
    <property type="term" value="F:catalytic activity, acting on RNA"/>
    <property type="evidence" value="ECO:0007669"/>
    <property type="project" value="UniProtKB-ARBA"/>
</dbReference>
<dbReference type="EMBL" id="JAMBQA010000004">
    <property type="protein sequence ID" value="MDG0846390.1"/>
    <property type="molecule type" value="Genomic_DNA"/>
</dbReference>
<dbReference type="RefSeq" id="WP_002508091.1">
    <property type="nucleotide sequence ID" value="NZ_CP013114.1"/>
</dbReference>
<reference evidence="7" key="1">
    <citation type="submission" date="2022-05" db="EMBL/GenBank/DDBJ databases">
        <title>Comparative genomics of Staphylococcus equorum isolates.</title>
        <authorList>
            <person name="Luelf R.H."/>
        </authorList>
    </citation>
    <scope>NUCLEOTIDE SEQUENCE</scope>
    <source>
        <strain evidence="7">TMW 2.2497</strain>
    </source>
</reference>
<organism evidence="7 8">
    <name type="scientific">Staphylococcus equorum</name>
    <dbReference type="NCBI Taxonomy" id="246432"/>
    <lineage>
        <taxon>Bacteria</taxon>
        <taxon>Bacillati</taxon>
        <taxon>Bacillota</taxon>
        <taxon>Bacilli</taxon>
        <taxon>Bacillales</taxon>
        <taxon>Staphylococcaceae</taxon>
        <taxon>Staphylococcus</taxon>
    </lineage>
</organism>
<dbReference type="GO" id="GO:0000455">
    <property type="term" value="P:enzyme-directed rRNA pseudouridine synthesis"/>
    <property type="evidence" value="ECO:0007669"/>
    <property type="project" value="TreeGrafter"/>
</dbReference>
<sequence>MKFTYDIEFPELVRTFLQKNHYSKRTISAIKHNGALVVNGQPVTVRKQLEIGDVLQVHLGQETPSSNLLPFTDRLNILYEDEYLLVVSKPALQNCAPSRDHKHLSLVEQVLGYFKQSSLSITPHIVTRIDRNTSGIVIFTKHGFIHHLMSQTQVDKRYLCICHGNLKSEGLIDAPIARDPSSIIQRQVNVKGKEARTRFKCLQYSEDYSLSEVHLLTGRTHQIRVHFQHIGHPIVGDDLYGEKHPIYTHQLLRCVRVSFIHPITYKKLEINDDYSAIESIFNMI</sequence>
<dbReference type="AlphaFoldDB" id="A0A9X4L426"/>
<keyword evidence="5" id="KW-0413">Isomerase</keyword>
<dbReference type="Pfam" id="PF00849">
    <property type="entry name" value="PseudoU_synth_2"/>
    <property type="match status" value="1"/>
</dbReference>
<evidence type="ECO:0000256" key="1">
    <source>
        <dbReference type="ARBA" id="ARBA00000073"/>
    </source>
</evidence>
<dbReference type="Gene3D" id="3.30.2350.10">
    <property type="entry name" value="Pseudouridine synthase"/>
    <property type="match status" value="1"/>
</dbReference>
<evidence type="ECO:0000256" key="3">
    <source>
        <dbReference type="PIRSR" id="PIRSR606225-1"/>
    </source>
</evidence>
<dbReference type="PROSITE" id="PS01129">
    <property type="entry name" value="PSI_RLU"/>
    <property type="match status" value="1"/>
</dbReference>
<dbReference type="InterPro" id="IPR006145">
    <property type="entry name" value="PsdUridine_synth_RsuA/RluA"/>
</dbReference>
<dbReference type="GO" id="GO:0003723">
    <property type="term" value="F:RNA binding"/>
    <property type="evidence" value="ECO:0007669"/>
    <property type="project" value="UniProtKB-KW"/>
</dbReference>
<dbReference type="PANTHER" id="PTHR21600">
    <property type="entry name" value="MITOCHONDRIAL RNA PSEUDOURIDINE SYNTHASE"/>
    <property type="match status" value="1"/>
</dbReference>
<dbReference type="NCBIfam" id="TIGR00005">
    <property type="entry name" value="rluA_subfam"/>
    <property type="match status" value="1"/>
</dbReference>
<evidence type="ECO:0000256" key="4">
    <source>
        <dbReference type="PROSITE-ProRule" id="PRU00182"/>
    </source>
</evidence>
<dbReference type="GO" id="GO:0009982">
    <property type="term" value="F:pseudouridine synthase activity"/>
    <property type="evidence" value="ECO:0007669"/>
    <property type="project" value="InterPro"/>
</dbReference>
<comment type="similarity">
    <text evidence="2 5">Belongs to the pseudouridine synthase RluA family.</text>
</comment>
<name>A0A9X4L426_9STAP</name>
<comment type="caution">
    <text evidence="7">The sequence shown here is derived from an EMBL/GenBank/DDBJ whole genome shotgun (WGS) entry which is preliminary data.</text>
</comment>
<feature type="domain" description="Pseudouridine synthase RsuA/RluA-like" evidence="6">
    <location>
        <begin position="83"/>
        <end position="229"/>
    </location>
</feature>
<dbReference type="KEGG" id="seqo:SE1039_07630"/>
<evidence type="ECO:0000256" key="2">
    <source>
        <dbReference type="ARBA" id="ARBA00010876"/>
    </source>
</evidence>
<accession>A0A9X4L426</accession>
<dbReference type="SUPFAM" id="SSF55120">
    <property type="entry name" value="Pseudouridine synthase"/>
    <property type="match status" value="1"/>
</dbReference>
<proteinExistence type="inferred from homology"/>
<dbReference type="CDD" id="cd02869">
    <property type="entry name" value="PseudoU_synth_RluA_like"/>
    <property type="match status" value="1"/>
</dbReference>
<dbReference type="PANTHER" id="PTHR21600:SF35">
    <property type="entry name" value="PSEUDOURIDINE SYNTHASE"/>
    <property type="match status" value="1"/>
</dbReference>
<feature type="active site" evidence="3">
    <location>
        <position position="130"/>
    </location>
</feature>
<evidence type="ECO:0000313" key="8">
    <source>
        <dbReference type="Proteomes" id="UP001152422"/>
    </source>
</evidence>
<keyword evidence="8" id="KW-1185">Reference proteome</keyword>
<dbReference type="InterPro" id="IPR006225">
    <property type="entry name" value="PsdUridine_synth_RluC/D"/>
</dbReference>
<dbReference type="InterPro" id="IPR006224">
    <property type="entry name" value="PsdUridine_synth_RluA-like_CS"/>
</dbReference>
<comment type="function">
    <text evidence="5">Responsible for synthesis of pseudouridine from uracil.</text>
</comment>
<protein>
    <recommendedName>
        <fullName evidence="5">Pseudouridine synthase</fullName>
        <ecNumber evidence="5">5.4.99.-</ecNumber>
    </recommendedName>
</protein>
<evidence type="ECO:0000256" key="5">
    <source>
        <dbReference type="RuleBase" id="RU362028"/>
    </source>
</evidence>
<evidence type="ECO:0000259" key="6">
    <source>
        <dbReference type="Pfam" id="PF00849"/>
    </source>
</evidence>
<keyword evidence="4" id="KW-0694">RNA-binding</keyword>